<organism evidence="1">
    <name type="scientific">marine sediment metagenome</name>
    <dbReference type="NCBI Taxonomy" id="412755"/>
    <lineage>
        <taxon>unclassified sequences</taxon>
        <taxon>metagenomes</taxon>
        <taxon>ecological metagenomes</taxon>
    </lineage>
</organism>
<gene>
    <name evidence="1" type="ORF">LCGC14_0866550</name>
</gene>
<name>A0A0F9RQI7_9ZZZZ</name>
<accession>A0A0F9RQI7</accession>
<sequence>MSISEISKLPFYLTGLPPGKWKFYKWVNKYIAVCINRNLPPMVVARDEEGGCMRDMANEEYKNWENEKH</sequence>
<dbReference type="EMBL" id="LAZR01002654">
    <property type="protein sequence ID" value="KKN27246.1"/>
    <property type="molecule type" value="Genomic_DNA"/>
</dbReference>
<proteinExistence type="predicted"/>
<protein>
    <submittedName>
        <fullName evidence="1">Uncharacterized protein</fullName>
    </submittedName>
</protein>
<reference evidence="1" key="1">
    <citation type="journal article" date="2015" name="Nature">
        <title>Complex archaea that bridge the gap between prokaryotes and eukaryotes.</title>
        <authorList>
            <person name="Spang A."/>
            <person name="Saw J.H."/>
            <person name="Jorgensen S.L."/>
            <person name="Zaremba-Niedzwiedzka K."/>
            <person name="Martijn J."/>
            <person name="Lind A.E."/>
            <person name="van Eijk R."/>
            <person name="Schleper C."/>
            <person name="Guy L."/>
            <person name="Ettema T.J."/>
        </authorList>
    </citation>
    <scope>NUCLEOTIDE SEQUENCE</scope>
</reference>
<dbReference type="AlphaFoldDB" id="A0A0F9RQI7"/>
<evidence type="ECO:0000313" key="1">
    <source>
        <dbReference type="EMBL" id="KKN27246.1"/>
    </source>
</evidence>
<comment type="caution">
    <text evidence="1">The sequence shown here is derived from an EMBL/GenBank/DDBJ whole genome shotgun (WGS) entry which is preliminary data.</text>
</comment>